<evidence type="ECO:0000256" key="11">
    <source>
        <dbReference type="PROSITE-ProRule" id="PRU10111"/>
    </source>
</evidence>
<evidence type="ECO:0000313" key="13">
    <source>
        <dbReference type="EMBL" id="MFD2660467.1"/>
    </source>
</evidence>
<dbReference type="InterPro" id="IPR015813">
    <property type="entry name" value="Pyrv/PenolPyrv_kinase-like_dom"/>
</dbReference>
<keyword evidence="14" id="KW-1185">Reference proteome</keyword>
<keyword evidence="6 10" id="KW-0460">Magnesium</keyword>
<dbReference type="Proteomes" id="UP001597493">
    <property type="component" value="Unassembled WGS sequence"/>
</dbReference>
<comment type="similarity">
    <text evidence="3 10">Belongs to the PEPCase type 1 family.</text>
</comment>
<dbReference type="EMBL" id="JBHUMY010000007">
    <property type="protein sequence ID" value="MFD2660467.1"/>
    <property type="molecule type" value="Genomic_DNA"/>
</dbReference>
<comment type="subunit">
    <text evidence="10">Homotetramer.</text>
</comment>
<gene>
    <name evidence="10 13" type="primary">ppc</name>
    <name evidence="13" type="ORF">ACFSW5_09305</name>
</gene>
<accession>A0ABW5QVR3</accession>
<protein>
    <recommendedName>
        <fullName evidence="5 10">Phosphoenolpyruvate carboxylase</fullName>
        <shortName evidence="10">PEPC</shortName>
        <shortName evidence="10">PEPCase</shortName>
        <ecNumber evidence="4 10">4.1.1.31</ecNumber>
    </recommendedName>
</protein>
<dbReference type="Pfam" id="PF00311">
    <property type="entry name" value="PEPcase"/>
    <property type="match status" value="1"/>
</dbReference>
<comment type="function">
    <text evidence="2 10">Forms oxaloacetate, a four-carbon dicarboxylic acid source for the tricarboxylic acid cycle.</text>
</comment>
<evidence type="ECO:0000256" key="12">
    <source>
        <dbReference type="PROSITE-ProRule" id="PRU10112"/>
    </source>
</evidence>
<comment type="catalytic activity">
    <reaction evidence="9 10">
        <text>oxaloacetate + phosphate = phosphoenolpyruvate + hydrogencarbonate</text>
        <dbReference type="Rhea" id="RHEA:28370"/>
        <dbReference type="ChEBI" id="CHEBI:16452"/>
        <dbReference type="ChEBI" id="CHEBI:17544"/>
        <dbReference type="ChEBI" id="CHEBI:43474"/>
        <dbReference type="ChEBI" id="CHEBI:58702"/>
        <dbReference type="EC" id="4.1.1.31"/>
    </reaction>
</comment>
<sequence>MSEQNLAVTNASRQQSTNLLRRDVRFLGNILGEVLVHQGGQELLDIVEHIRESSKSLRAAYKPELFEQFKLTVSSLSPEKRHNVIRAFAIYFQLLNIAEQNHRIRRKRDYERSAGEAVQNGSIESAVRDLKERNIPADAVQEMLQGISLELVMTAHPTEATRRVVQNIHKRIADGMMELDNPSLTHREREKLREKLVNEVLILWQTDEIRDRKPTVIDEVRNGLYYFDETLFEALPSVYEELERCLAKYYPESKWHAPTYLRFGSWIGGDRDGNPSVKAKITWQTLTMHRGLVIRKYEEQLKDLMKLLSFSTSIISISDELEQSIAKDREQIALKNVDLWRNTKEPYRIKLGYMQEKLANTRDESLKGSPMRYNSPQELLEDLYIIDRSLRSHYADYVADTNLSKIIRQVELFGFHLAKLDVRQHSKEHENAMTEILAKMNVTDNYAALSEEEKINLLAKLLADPRPLTSNHLSYSESTRECLDVFETIYRAQHEFGKECIGSYLISMTQGASDMLEVMVFAKEVGLFRKEADGTIACTLQSVPLFETIDDLHAASAIMKKLFELPIYRQAVEACGNLHEIMLGYSDSNKDGGVVPANWELRVAMNEITDVAGKYGVKVKFFHGRGGALGRGGMPLNRSILAQPPHTIGGGIKITEQGEVLSSRYAMQGIAYRSLEQATWALITAARLAKYPEEQPETLTAWEDISRSISETALKKYQDLIFRDPDFMTFFKESTPLAEVGELNIGSRPSKRKNSDSFEDLRAIPWVFAWTQSRYLLPAWYAAGTAFKAYIGNDPEKLETLKTMYVEFPFFRTLIDNLQMALAKADLLIARQYANMVADRTVRDRIFGLIEEEFKLTSELILQITGQEEILDNVPVIQESIRLRNPYVDPLSYLQVQLLTELRAARLKDEDDTELLREVLLTINGIAGGLRNTG</sequence>
<dbReference type="HAMAP" id="MF_00595">
    <property type="entry name" value="PEPcase_type1"/>
    <property type="match status" value="1"/>
</dbReference>
<keyword evidence="7 10" id="KW-0456">Lyase</keyword>
<dbReference type="PANTHER" id="PTHR30523">
    <property type="entry name" value="PHOSPHOENOLPYRUVATE CARBOXYLASE"/>
    <property type="match status" value="1"/>
</dbReference>
<evidence type="ECO:0000256" key="9">
    <source>
        <dbReference type="ARBA" id="ARBA00048995"/>
    </source>
</evidence>
<comment type="caution">
    <text evidence="13">The sequence shown here is derived from an EMBL/GenBank/DDBJ whole genome shotgun (WGS) entry which is preliminary data.</text>
</comment>
<dbReference type="InterPro" id="IPR022805">
    <property type="entry name" value="PEP_COase_bac/pln-type"/>
</dbReference>
<evidence type="ECO:0000256" key="4">
    <source>
        <dbReference type="ARBA" id="ARBA00012305"/>
    </source>
</evidence>
<dbReference type="PANTHER" id="PTHR30523:SF6">
    <property type="entry name" value="PHOSPHOENOLPYRUVATE CARBOXYLASE"/>
    <property type="match status" value="1"/>
</dbReference>
<keyword evidence="8 10" id="KW-0120">Carbon dioxide fixation</keyword>
<reference evidence="14" key="1">
    <citation type="journal article" date="2019" name="Int. J. Syst. Evol. Microbiol.">
        <title>The Global Catalogue of Microorganisms (GCM) 10K type strain sequencing project: providing services to taxonomists for standard genome sequencing and annotation.</title>
        <authorList>
            <consortium name="The Broad Institute Genomics Platform"/>
            <consortium name="The Broad Institute Genome Sequencing Center for Infectious Disease"/>
            <person name="Wu L."/>
            <person name="Ma J."/>
        </authorList>
    </citation>
    <scope>NUCLEOTIDE SEQUENCE [LARGE SCALE GENOMIC DNA]</scope>
    <source>
        <strain evidence="14">TISTR 1827</strain>
    </source>
</reference>
<evidence type="ECO:0000256" key="1">
    <source>
        <dbReference type="ARBA" id="ARBA00001946"/>
    </source>
</evidence>
<evidence type="ECO:0000313" key="14">
    <source>
        <dbReference type="Proteomes" id="UP001597493"/>
    </source>
</evidence>
<evidence type="ECO:0000256" key="6">
    <source>
        <dbReference type="ARBA" id="ARBA00022842"/>
    </source>
</evidence>
<dbReference type="SUPFAM" id="SSF51621">
    <property type="entry name" value="Phosphoenolpyruvate/pyruvate domain"/>
    <property type="match status" value="1"/>
</dbReference>
<comment type="cofactor">
    <cofactor evidence="1 10">
        <name>Mg(2+)</name>
        <dbReference type="ChEBI" id="CHEBI:18420"/>
    </cofactor>
</comment>
<dbReference type="PRINTS" id="PR00150">
    <property type="entry name" value="PEPCARBXLASE"/>
</dbReference>
<name>A0ABW5QVR3_9BACL</name>
<feature type="active site" evidence="10 11">
    <location>
        <position position="156"/>
    </location>
</feature>
<dbReference type="InterPro" id="IPR021135">
    <property type="entry name" value="PEP_COase"/>
</dbReference>
<dbReference type="PROSITE" id="PS00781">
    <property type="entry name" value="PEPCASE_1"/>
    <property type="match status" value="1"/>
</dbReference>
<organism evidence="13 14">
    <name type="scientific">Paenibacillus thailandensis</name>
    <dbReference type="NCBI Taxonomy" id="393250"/>
    <lineage>
        <taxon>Bacteria</taxon>
        <taxon>Bacillati</taxon>
        <taxon>Bacillota</taxon>
        <taxon>Bacilli</taxon>
        <taxon>Bacillales</taxon>
        <taxon>Paenibacillaceae</taxon>
        <taxon>Paenibacillus</taxon>
    </lineage>
</organism>
<evidence type="ECO:0000256" key="2">
    <source>
        <dbReference type="ARBA" id="ARBA00003670"/>
    </source>
</evidence>
<evidence type="ECO:0000256" key="8">
    <source>
        <dbReference type="ARBA" id="ARBA00023300"/>
    </source>
</evidence>
<feature type="active site" evidence="10 12">
    <location>
        <position position="590"/>
    </location>
</feature>
<dbReference type="PROSITE" id="PS00393">
    <property type="entry name" value="PEPCASE_2"/>
    <property type="match status" value="1"/>
</dbReference>
<evidence type="ECO:0000256" key="7">
    <source>
        <dbReference type="ARBA" id="ARBA00023239"/>
    </source>
</evidence>
<evidence type="ECO:0000256" key="5">
    <source>
        <dbReference type="ARBA" id="ARBA00022419"/>
    </source>
</evidence>
<evidence type="ECO:0000256" key="10">
    <source>
        <dbReference type="HAMAP-Rule" id="MF_00595"/>
    </source>
</evidence>
<dbReference type="InterPro" id="IPR018129">
    <property type="entry name" value="PEP_COase_Lys_AS"/>
</dbReference>
<proteinExistence type="inferred from homology"/>
<dbReference type="InterPro" id="IPR033129">
    <property type="entry name" value="PEPCASE_His_AS"/>
</dbReference>
<dbReference type="NCBIfam" id="NF000584">
    <property type="entry name" value="PRK00009.1"/>
    <property type="match status" value="1"/>
</dbReference>
<evidence type="ECO:0000256" key="3">
    <source>
        <dbReference type="ARBA" id="ARBA00008346"/>
    </source>
</evidence>
<dbReference type="RefSeq" id="WP_379271773.1">
    <property type="nucleotide sequence ID" value="NZ_JBHUGT010000017.1"/>
</dbReference>
<dbReference type="EC" id="4.1.1.31" evidence="4 10"/>
<dbReference type="Gene3D" id="1.20.1440.90">
    <property type="entry name" value="Phosphoenolpyruvate/pyruvate domain"/>
    <property type="match status" value="1"/>
</dbReference>
<dbReference type="GO" id="GO:0008964">
    <property type="term" value="F:phosphoenolpyruvate carboxylase activity"/>
    <property type="evidence" value="ECO:0007669"/>
    <property type="project" value="UniProtKB-EC"/>
</dbReference>